<evidence type="ECO:0000256" key="4">
    <source>
        <dbReference type="ARBA" id="ARBA00022801"/>
    </source>
</evidence>
<accession>A0ABR2WLF0</accession>
<dbReference type="InterPro" id="IPR001650">
    <property type="entry name" value="Helicase_C-like"/>
</dbReference>
<dbReference type="Proteomes" id="UP001479436">
    <property type="component" value="Unassembled WGS sequence"/>
</dbReference>
<dbReference type="PROSITE" id="PS51192">
    <property type="entry name" value="HELICASE_ATP_BIND_1"/>
    <property type="match status" value="1"/>
</dbReference>
<dbReference type="PANTHER" id="PTHR18934:SF99">
    <property type="entry name" value="ATP-DEPENDENT RNA HELICASE DHX37-RELATED"/>
    <property type="match status" value="1"/>
</dbReference>
<reference evidence="10 11" key="1">
    <citation type="submission" date="2023-04" db="EMBL/GenBank/DDBJ databases">
        <title>Genome of Basidiobolus ranarum AG-B5.</title>
        <authorList>
            <person name="Stajich J.E."/>
            <person name="Carter-House D."/>
            <person name="Gryganskyi A."/>
        </authorList>
    </citation>
    <scope>NUCLEOTIDE SEQUENCE [LARGE SCALE GENOMIC DNA]</scope>
    <source>
        <strain evidence="10 11">AG-B5</strain>
    </source>
</reference>
<feature type="compositionally biased region" description="Basic residues" evidence="7">
    <location>
        <begin position="184"/>
        <end position="197"/>
    </location>
</feature>
<evidence type="ECO:0000313" key="11">
    <source>
        <dbReference type="Proteomes" id="UP001479436"/>
    </source>
</evidence>
<dbReference type="InterPro" id="IPR011709">
    <property type="entry name" value="DEAD-box_helicase_OB_fold"/>
</dbReference>
<dbReference type="InterPro" id="IPR048333">
    <property type="entry name" value="HA2_WH"/>
</dbReference>
<comment type="similarity">
    <text evidence="1">Belongs to the DEAD box helicase family. DEAH subfamily.</text>
</comment>
<organism evidence="10 11">
    <name type="scientific">Basidiobolus ranarum</name>
    <dbReference type="NCBI Taxonomy" id="34480"/>
    <lineage>
        <taxon>Eukaryota</taxon>
        <taxon>Fungi</taxon>
        <taxon>Fungi incertae sedis</taxon>
        <taxon>Zoopagomycota</taxon>
        <taxon>Entomophthoromycotina</taxon>
        <taxon>Basidiobolomycetes</taxon>
        <taxon>Basidiobolales</taxon>
        <taxon>Basidiobolaceae</taxon>
        <taxon>Basidiobolus</taxon>
    </lineage>
</organism>
<sequence length="1124" mass="126719">MGKRRVRYNEKARSGGKDVAHQDENSNALIIDPNQKKEKPAVKVEEAPMSSKKKKRLEAYITKKLKKEERVKLFEKLSTTTWSSDLMRSSKTIGQGKDTTKQRLRQAIKEEKAGLPFSNPNSRLYVSAEMNSYDEEEDEEDDDMSDVEKVEKKQEDQAKKQDDKPTVFGGALKRSADGEIAVPIKKKKKKNKTKKFGSVRDLLKKKNEEAEDSFDSSNSEFDSDVEEIKSEGSKSDEHTERSKTSTLLDEQEDLQLAPNLLESHTPKPKVEKTETIQVDDKPKEVVPARPAYYRIVNRNPDIQTARLQLPVCSEEQVIMEAISDNSVIVICGETGSGKTTQLPQFLYEAGYGSPDSEHPGIIGVTQPRRVAAVSMAKRVAQELNLSDQEVSHQIRYDATVSAKTAIKFMTDGVLLRELAQDFLLTKYSAIIIDEAHERSLNTDILIGVVSRVLKLREDMSKEKDSKVKPLKVIVMSATLRVSDFTENQTLFSIPPPVVNVNARQYPVQMHFNKKTPLDYVSEAYKKVSRIHKRLPPGGILIFMTGQNEISILCKKLRKKFPMPAGNSQVNLLEDEIKNEEHKRDQDFEAEEIDVNDIDDNAGDIDTDLESDGDESEAGFSDEEEAEETAPLHILPLYSLLSTQQQLRVFEPPPPGSRLCVIATNVAETSLTIPGVKYVIDCGKVKERQFDIETGVQSFDISWTSKASADQRAGRAGRTGPGHCYRLYSSAVFNDQFKQFTLPEINRMPIEGVVLQMKSMNLDNVMKFPFPTPPDRTSLQKAEKLLTQLGALEKDSGRITDLGKMMSVFPVHPRFAKMLIVGQQHGCLPYIISVVSALSVGDPFVKDFHLDNAEDLEEDSDEEGKNELRNITSEEIAEKTRRKMARKRFHEAHMKHAGLDPSSDLLKCLNVVGAYDFAGATEKFCDSNYVRVKAMQEIRKLRAQLTHLVQINCPGIDVVMDPRMKPPTPDQLRVIRQVILAGFIDQVAIRKDLVTNEKSGFSSTRGVPYVTMWSEEDVFIHPSSVLYHSKPPDMIVYQELQRTSKIWLKGITVIRPKWLTSIGKNLCSFSKPLDTHGAGKKVISTLKDTQECFVIPSFGPKYWKLPPQKAQQKRVGARWVFEKIL</sequence>
<evidence type="ECO:0000313" key="10">
    <source>
        <dbReference type="EMBL" id="KAK9762360.1"/>
    </source>
</evidence>
<evidence type="ECO:0000256" key="3">
    <source>
        <dbReference type="ARBA" id="ARBA00022741"/>
    </source>
</evidence>
<dbReference type="GO" id="GO:0016787">
    <property type="term" value="F:hydrolase activity"/>
    <property type="evidence" value="ECO:0007669"/>
    <property type="project" value="UniProtKB-KW"/>
</dbReference>
<dbReference type="EMBL" id="JASJQH010000985">
    <property type="protein sequence ID" value="KAK9762360.1"/>
    <property type="molecule type" value="Genomic_DNA"/>
</dbReference>
<dbReference type="EC" id="3.6.4.13" evidence="2"/>
<dbReference type="Pfam" id="PF00270">
    <property type="entry name" value="DEAD"/>
    <property type="match status" value="1"/>
</dbReference>
<evidence type="ECO:0000256" key="7">
    <source>
        <dbReference type="SAM" id="MobiDB-lite"/>
    </source>
</evidence>
<dbReference type="SMART" id="SM00847">
    <property type="entry name" value="HA2"/>
    <property type="match status" value="1"/>
</dbReference>
<feature type="region of interest" description="Disordered" evidence="7">
    <location>
        <begin position="1"/>
        <end position="55"/>
    </location>
</feature>
<feature type="compositionally biased region" description="Basic and acidic residues" evidence="7">
    <location>
        <begin position="7"/>
        <end position="24"/>
    </location>
</feature>
<dbReference type="GO" id="GO:0003724">
    <property type="term" value="F:RNA helicase activity"/>
    <property type="evidence" value="ECO:0007669"/>
    <property type="project" value="UniProtKB-EC"/>
</dbReference>
<dbReference type="PROSITE" id="PS51194">
    <property type="entry name" value="HELICASE_CTER"/>
    <property type="match status" value="1"/>
</dbReference>
<keyword evidence="6" id="KW-0067">ATP-binding</keyword>
<feature type="compositionally biased region" description="Basic and acidic residues" evidence="7">
    <location>
        <begin position="34"/>
        <end position="46"/>
    </location>
</feature>
<feature type="domain" description="Helicase ATP-binding" evidence="8">
    <location>
        <begin position="319"/>
        <end position="497"/>
    </location>
</feature>
<evidence type="ECO:0000256" key="2">
    <source>
        <dbReference type="ARBA" id="ARBA00012552"/>
    </source>
</evidence>
<dbReference type="SUPFAM" id="SSF52540">
    <property type="entry name" value="P-loop containing nucleoside triphosphate hydrolases"/>
    <property type="match status" value="1"/>
</dbReference>
<dbReference type="CDD" id="cd17982">
    <property type="entry name" value="DEXHc_DHX37"/>
    <property type="match status" value="1"/>
</dbReference>
<evidence type="ECO:0000256" key="5">
    <source>
        <dbReference type="ARBA" id="ARBA00022806"/>
    </source>
</evidence>
<dbReference type="InterPro" id="IPR027417">
    <property type="entry name" value="P-loop_NTPase"/>
</dbReference>
<keyword evidence="11" id="KW-1185">Reference proteome</keyword>
<proteinExistence type="inferred from homology"/>
<comment type="caution">
    <text evidence="10">The sequence shown here is derived from an EMBL/GenBank/DDBJ whole genome shotgun (WGS) entry which is preliminary data.</text>
</comment>
<name>A0ABR2WLF0_9FUNG</name>
<dbReference type="SMART" id="SM00487">
    <property type="entry name" value="DEXDc"/>
    <property type="match status" value="1"/>
</dbReference>
<dbReference type="SMART" id="SM00490">
    <property type="entry name" value="HELICc"/>
    <property type="match status" value="1"/>
</dbReference>
<feature type="compositionally biased region" description="Basic and acidic residues" evidence="7">
    <location>
        <begin position="146"/>
        <end position="165"/>
    </location>
</feature>
<evidence type="ECO:0000256" key="6">
    <source>
        <dbReference type="ARBA" id="ARBA00022840"/>
    </source>
</evidence>
<evidence type="ECO:0000256" key="1">
    <source>
        <dbReference type="ARBA" id="ARBA00008792"/>
    </source>
</evidence>
<evidence type="ECO:0000259" key="9">
    <source>
        <dbReference type="PROSITE" id="PS51194"/>
    </source>
</evidence>
<dbReference type="InterPro" id="IPR011545">
    <property type="entry name" value="DEAD/DEAH_box_helicase_dom"/>
</dbReference>
<gene>
    <name evidence="10" type="primary">ECM16</name>
    <name evidence="10" type="ORF">K7432_011964</name>
</gene>
<dbReference type="Pfam" id="PF04408">
    <property type="entry name" value="WHD_HA2"/>
    <property type="match status" value="1"/>
</dbReference>
<keyword evidence="4 10" id="KW-0378">Hydrolase</keyword>
<protein>
    <recommendedName>
        <fullName evidence="2">RNA helicase</fullName>
        <ecNumber evidence="2">3.6.4.13</ecNumber>
    </recommendedName>
</protein>
<dbReference type="Pfam" id="PF00271">
    <property type="entry name" value="Helicase_C"/>
    <property type="match status" value="1"/>
</dbReference>
<dbReference type="Pfam" id="PF07717">
    <property type="entry name" value="OB_NTP_bind"/>
    <property type="match status" value="1"/>
</dbReference>
<feature type="region of interest" description="Disordered" evidence="7">
    <location>
        <begin position="580"/>
        <end position="625"/>
    </location>
</feature>
<feature type="region of interest" description="Disordered" evidence="7">
    <location>
        <begin position="88"/>
        <end position="251"/>
    </location>
</feature>
<dbReference type="CDD" id="cd18791">
    <property type="entry name" value="SF2_C_RHA"/>
    <property type="match status" value="1"/>
</dbReference>
<evidence type="ECO:0000259" key="8">
    <source>
        <dbReference type="PROSITE" id="PS51192"/>
    </source>
</evidence>
<dbReference type="PANTHER" id="PTHR18934">
    <property type="entry name" value="ATP-DEPENDENT RNA HELICASE"/>
    <property type="match status" value="1"/>
</dbReference>
<dbReference type="PROSITE" id="PS00690">
    <property type="entry name" value="DEAH_ATP_HELICASE"/>
    <property type="match status" value="1"/>
</dbReference>
<dbReference type="InterPro" id="IPR014001">
    <property type="entry name" value="Helicase_ATP-bd"/>
</dbReference>
<dbReference type="Pfam" id="PF21010">
    <property type="entry name" value="HA2_C"/>
    <property type="match status" value="1"/>
</dbReference>
<dbReference type="InterPro" id="IPR002464">
    <property type="entry name" value="DNA/RNA_helicase_DEAH_CS"/>
</dbReference>
<feature type="compositionally biased region" description="Acidic residues" evidence="7">
    <location>
        <begin position="587"/>
        <end position="625"/>
    </location>
</feature>
<feature type="compositionally biased region" description="Acidic residues" evidence="7">
    <location>
        <begin position="132"/>
        <end position="145"/>
    </location>
</feature>
<keyword evidence="3" id="KW-0547">Nucleotide-binding</keyword>
<dbReference type="InterPro" id="IPR007502">
    <property type="entry name" value="Helicase-assoc_dom"/>
</dbReference>
<dbReference type="Gene3D" id="3.40.50.300">
    <property type="entry name" value="P-loop containing nucleotide triphosphate hydrolases"/>
    <property type="match status" value="2"/>
</dbReference>
<dbReference type="Gene3D" id="1.20.120.1080">
    <property type="match status" value="1"/>
</dbReference>
<feature type="compositionally biased region" description="Basic and acidic residues" evidence="7">
    <location>
        <begin position="226"/>
        <end position="243"/>
    </location>
</feature>
<feature type="domain" description="Helicase C-terminal" evidence="9">
    <location>
        <begin position="526"/>
        <end position="760"/>
    </location>
</feature>
<keyword evidence="5 10" id="KW-0347">Helicase</keyword>